<dbReference type="GO" id="GO:0019441">
    <property type="term" value="P:L-tryptophan catabolic process to kynurenine"/>
    <property type="evidence" value="ECO:0007669"/>
    <property type="project" value="InterPro"/>
</dbReference>
<dbReference type="InterPro" id="IPR007325">
    <property type="entry name" value="KFase/CYL"/>
</dbReference>
<dbReference type="PANTHER" id="PTHR31118">
    <property type="entry name" value="CYCLASE-LIKE PROTEIN 2"/>
    <property type="match status" value="1"/>
</dbReference>
<reference evidence="1" key="2">
    <citation type="submission" date="2021-04" db="EMBL/GenBank/DDBJ databases">
        <authorList>
            <person name="Gilroy R."/>
        </authorList>
    </citation>
    <scope>NUCLEOTIDE SEQUENCE</scope>
    <source>
        <strain evidence="1">26628</strain>
    </source>
</reference>
<evidence type="ECO:0000313" key="2">
    <source>
        <dbReference type="Proteomes" id="UP000824249"/>
    </source>
</evidence>
<proteinExistence type="predicted"/>
<comment type="caution">
    <text evidence="1">The sequence shown here is derived from an EMBL/GenBank/DDBJ whole genome shotgun (WGS) entry which is preliminary data.</text>
</comment>
<dbReference type="PANTHER" id="PTHR31118:SF32">
    <property type="entry name" value="KYNURENINE FORMAMIDASE"/>
    <property type="match status" value="1"/>
</dbReference>
<dbReference type="GO" id="GO:0004061">
    <property type="term" value="F:arylformamidase activity"/>
    <property type="evidence" value="ECO:0007669"/>
    <property type="project" value="InterPro"/>
</dbReference>
<dbReference type="AlphaFoldDB" id="A0A9D1VUQ5"/>
<dbReference type="Pfam" id="PF04199">
    <property type="entry name" value="Cyclase"/>
    <property type="match status" value="1"/>
</dbReference>
<reference evidence="1" key="1">
    <citation type="journal article" date="2021" name="PeerJ">
        <title>Extensive microbial diversity within the chicken gut microbiome revealed by metagenomics and culture.</title>
        <authorList>
            <person name="Gilroy R."/>
            <person name="Ravi A."/>
            <person name="Getino M."/>
            <person name="Pursley I."/>
            <person name="Horton D.L."/>
            <person name="Alikhan N.F."/>
            <person name="Baker D."/>
            <person name="Gharbi K."/>
            <person name="Hall N."/>
            <person name="Watson M."/>
            <person name="Adriaenssens E.M."/>
            <person name="Foster-Nyarko E."/>
            <person name="Jarju S."/>
            <person name="Secka A."/>
            <person name="Antonio M."/>
            <person name="Oren A."/>
            <person name="Chaudhuri R.R."/>
            <person name="La Ragione R."/>
            <person name="Hildebrand F."/>
            <person name="Pallen M.J."/>
        </authorList>
    </citation>
    <scope>NUCLEOTIDE SEQUENCE</scope>
    <source>
        <strain evidence="1">26628</strain>
    </source>
</reference>
<dbReference type="EMBL" id="DXFD01000084">
    <property type="protein sequence ID" value="HIX47163.1"/>
    <property type="molecule type" value="Genomic_DNA"/>
</dbReference>
<sequence length="185" mass="19559">MIDITQEIFSGCVYPGDTKPTFRRASSLEAGDACTLTDFSMCAHNGTHLDAPAHFIRGGKTIEQMDLTRCVGRCAVRDFAGEVKESDVAGIAAERLLLRGACSLTAGAARLLAGRCRLVGVEGQSVGDEQVHRILLGAEVAVLEGLVLRDALPGEYILIALPIKLGGSDGAPVRALLWKEGEVLV</sequence>
<protein>
    <submittedName>
        <fullName evidence="1">Cyclase family protein</fullName>
    </submittedName>
</protein>
<gene>
    <name evidence="1" type="ORF">H9737_05705</name>
</gene>
<dbReference type="InterPro" id="IPR037175">
    <property type="entry name" value="KFase_sf"/>
</dbReference>
<name>A0A9D1VUQ5_9FIRM</name>
<dbReference type="SUPFAM" id="SSF102198">
    <property type="entry name" value="Putative cyclase"/>
    <property type="match status" value="1"/>
</dbReference>
<dbReference type="Proteomes" id="UP000824249">
    <property type="component" value="Unassembled WGS sequence"/>
</dbReference>
<dbReference type="Gene3D" id="3.50.30.50">
    <property type="entry name" value="Putative cyclase"/>
    <property type="match status" value="1"/>
</dbReference>
<accession>A0A9D1VUQ5</accession>
<organism evidence="1 2">
    <name type="scientific">Candidatus Borkfalkia faecigallinarum</name>
    <dbReference type="NCBI Taxonomy" id="2838509"/>
    <lineage>
        <taxon>Bacteria</taxon>
        <taxon>Bacillati</taxon>
        <taxon>Bacillota</taxon>
        <taxon>Clostridia</taxon>
        <taxon>Christensenellales</taxon>
        <taxon>Christensenellaceae</taxon>
        <taxon>Candidatus Borkfalkia</taxon>
    </lineage>
</organism>
<evidence type="ECO:0000313" key="1">
    <source>
        <dbReference type="EMBL" id="HIX47163.1"/>
    </source>
</evidence>